<dbReference type="GO" id="GO:0009247">
    <property type="term" value="P:glycolipid biosynthetic process"/>
    <property type="evidence" value="ECO:0007669"/>
    <property type="project" value="TreeGrafter"/>
</dbReference>
<feature type="domain" description="Glycosyltransferase 2-like" evidence="5">
    <location>
        <begin position="8"/>
        <end position="174"/>
    </location>
</feature>
<evidence type="ECO:0000256" key="1">
    <source>
        <dbReference type="ARBA" id="ARBA00006739"/>
    </source>
</evidence>
<protein>
    <submittedName>
        <fullName evidence="6">Family 2 glycosyl transferase</fullName>
    </submittedName>
</protein>
<evidence type="ECO:0000256" key="4">
    <source>
        <dbReference type="SAM" id="Phobius"/>
    </source>
</evidence>
<reference evidence="6 7" key="1">
    <citation type="journal article" date="2015" name="Nature">
        <title>rRNA introns, odd ribosomes, and small enigmatic genomes across a large radiation of phyla.</title>
        <authorList>
            <person name="Brown C.T."/>
            <person name="Hug L.A."/>
            <person name="Thomas B.C."/>
            <person name="Sharon I."/>
            <person name="Castelle C.J."/>
            <person name="Singh A."/>
            <person name="Wilkins M.J."/>
            <person name="Williams K.H."/>
            <person name="Banfield J.F."/>
        </authorList>
    </citation>
    <scope>NUCLEOTIDE SEQUENCE [LARGE SCALE GENOMIC DNA]</scope>
</reference>
<dbReference type="GO" id="GO:0016020">
    <property type="term" value="C:membrane"/>
    <property type="evidence" value="ECO:0007669"/>
    <property type="project" value="GOC"/>
</dbReference>
<evidence type="ECO:0000259" key="5">
    <source>
        <dbReference type="Pfam" id="PF00535"/>
    </source>
</evidence>
<keyword evidence="4" id="KW-0472">Membrane</keyword>
<evidence type="ECO:0000256" key="2">
    <source>
        <dbReference type="ARBA" id="ARBA00022676"/>
    </source>
</evidence>
<proteinExistence type="inferred from homology"/>
<keyword evidence="4" id="KW-1133">Transmembrane helix</keyword>
<keyword evidence="3 6" id="KW-0808">Transferase</keyword>
<dbReference type="GO" id="GO:0004582">
    <property type="term" value="F:dolichyl-phosphate beta-D-mannosyltransferase activity"/>
    <property type="evidence" value="ECO:0007669"/>
    <property type="project" value="InterPro"/>
</dbReference>
<keyword evidence="2" id="KW-0328">Glycosyltransferase</keyword>
<dbReference type="Gene3D" id="3.90.550.10">
    <property type="entry name" value="Spore Coat Polysaccharide Biosynthesis Protein SpsA, Chain A"/>
    <property type="match status" value="1"/>
</dbReference>
<dbReference type="InterPro" id="IPR001173">
    <property type="entry name" value="Glyco_trans_2-like"/>
</dbReference>
<evidence type="ECO:0000256" key="3">
    <source>
        <dbReference type="ARBA" id="ARBA00022679"/>
    </source>
</evidence>
<accession>A0A0G0EUL8</accession>
<comment type="caution">
    <text evidence="6">The sequence shown here is derived from an EMBL/GenBank/DDBJ whole genome shotgun (WGS) entry which is preliminary data.</text>
</comment>
<dbReference type="EMBL" id="LBSA01000002">
    <property type="protein sequence ID" value="KKQ10603.1"/>
    <property type="molecule type" value="Genomic_DNA"/>
</dbReference>
<organism evidence="6 7">
    <name type="scientific">Candidatus Daviesbacteria bacterium GW2011_GWB1_36_5</name>
    <dbReference type="NCBI Taxonomy" id="1618426"/>
    <lineage>
        <taxon>Bacteria</taxon>
        <taxon>Candidatus Daviesiibacteriota</taxon>
    </lineage>
</organism>
<dbReference type="PANTHER" id="PTHR43398:SF1">
    <property type="entry name" value="DOLICHOL-PHOSPHATE MANNOSYLTRANSFERASE SUBUNIT 1"/>
    <property type="match status" value="1"/>
</dbReference>
<evidence type="ECO:0000313" key="7">
    <source>
        <dbReference type="Proteomes" id="UP000034492"/>
    </source>
</evidence>
<name>A0A0G0EUL8_9BACT</name>
<feature type="transmembrane region" description="Helical" evidence="4">
    <location>
        <begin position="140"/>
        <end position="158"/>
    </location>
</feature>
<dbReference type="PANTHER" id="PTHR43398">
    <property type="entry name" value="DOLICHOL-PHOSPHATE MANNOSYLTRANSFERASE SUBUNIT 1"/>
    <property type="match status" value="1"/>
</dbReference>
<dbReference type="SUPFAM" id="SSF53448">
    <property type="entry name" value="Nucleotide-diphospho-sugar transferases"/>
    <property type="match status" value="1"/>
</dbReference>
<comment type="similarity">
    <text evidence="1">Belongs to the glycosyltransferase 2 family.</text>
</comment>
<keyword evidence="4" id="KW-0812">Transmembrane</keyword>
<dbReference type="InterPro" id="IPR029044">
    <property type="entry name" value="Nucleotide-diphossugar_trans"/>
</dbReference>
<evidence type="ECO:0000313" key="6">
    <source>
        <dbReference type="EMBL" id="KKQ10603.1"/>
    </source>
</evidence>
<dbReference type="Proteomes" id="UP000034492">
    <property type="component" value="Unassembled WGS sequence"/>
</dbReference>
<dbReference type="InterPro" id="IPR039528">
    <property type="entry name" value="DPM1-like"/>
</dbReference>
<dbReference type="AlphaFoldDB" id="A0A0G0EUL8"/>
<sequence>MEKNKTAVIIPSYNESASLKILVNKIFKNLKGAKIIIVDDSPKKENQRIKNLIKKLNNKDIQLISRTKKLGRGSAVMEGLLKALKNKKTRYFFEMDSDLSHKPEEFKLFIDKFKAEPSDLIIGSRYLKDSKLINWSRKRILFSKFINILLGLFLGLNISDYTNGFRLYNRKAVEFLVKTKTKSKGFILLSETAFKLKQKGFKISEVPTTFLERRYGQSSVGPNEFINALVGVLKIKLDL</sequence>
<dbReference type="Pfam" id="PF00535">
    <property type="entry name" value="Glycos_transf_2"/>
    <property type="match status" value="1"/>
</dbReference>
<gene>
    <name evidence="6" type="ORF">US19_C0002G0022</name>
</gene>